<sequence length="344" mass="37670">MIRVGIVGFGTIGKRIADAVAAQDDMKISGVLKVTPDYEAKIAVERGFKVYTLPDGLDKFKKAGIEPAGTIEDLIEASDIIVDASPEDVGRENKEKYYIKFNKPVIFQGGEDADVAEVSFNALANFEEAAGRRYVRVVSCNTTGITRVLSSLMLNGIKIKKARIFIARRGADPKEHKKGPINDVVPNPVTVPSHHGPDAQTVLKNIDIVTMAVAVPVTIMHMHMAYLELDGSYTKEAVIEAFAKTPRIFLADVGAGFQSLAQIIEYARDLGRPRGNFPEVAVFRDSVTVNGNELYLMYGVHQESIVVPENIDAVRAVLGLAPKWRSIEKTDKSLKLITEGKRYG</sequence>
<dbReference type="InterPro" id="IPR001763">
    <property type="entry name" value="Rhodanese-like_dom"/>
</dbReference>
<dbReference type="RefSeq" id="WP_116420804.1">
    <property type="nucleotide sequence ID" value="NZ_NMUE01000009.1"/>
</dbReference>
<keyword evidence="6 10" id="KW-0520">NAD</keyword>
<feature type="binding site" evidence="10">
    <location>
        <position position="169"/>
    </location>
    <ligand>
        <name>NAD(+)</name>
        <dbReference type="ChEBI" id="CHEBI:57540"/>
    </ligand>
</feature>
<comment type="catalytic activity">
    <reaction evidence="8 10 12">
        <text>D-glyceraldehyde 3-phosphate + phosphate + NADP(+) = (2R)-3-phospho-glyceroyl phosphate + NADPH + H(+)</text>
        <dbReference type="Rhea" id="RHEA:10296"/>
        <dbReference type="ChEBI" id="CHEBI:15378"/>
        <dbReference type="ChEBI" id="CHEBI:43474"/>
        <dbReference type="ChEBI" id="CHEBI:57604"/>
        <dbReference type="ChEBI" id="CHEBI:57783"/>
        <dbReference type="ChEBI" id="CHEBI:58349"/>
        <dbReference type="ChEBI" id="CHEBI:59776"/>
        <dbReference type="EC" id="1.2.1.59"/>
    </reaction>
</comment>
<dbReference type="EC" id="1.2.1.59" evidence="10 12"/>
<evidence type="ECO:0000256" key="10">
    <source>
        <dbReference type="HAMAP-Rule" id="MF_00559"/>
    </source>
</evidence>
<dbReference type="InterPro" id="IPR006436">
    <property type="entry name" value="Glyceraldehyde-3-P_DH_2_arc"/>
</dbReference>
<feature type="binding site" evidence="10">
    <location>
        <begin position="139"/>
        <end position="141"/>
    </location>
    <ligand>
        <name>D-glyceraldehyde 3-phosphate</name>
        <dbReference type="ChEBI" id="CHEBI:59776"/>
    </ligand>
</feature>
<dbReference type="EMBL" id="NMUE01000009">
    <property type="protein sequence ID" value="RFA96891.1"/>
    <property type="molecule type" value="Genomic_DNA"/>
</dbReference>
<dbReference type="InterPro" id="IPR020828">
    <property type="entry name" value="GlycerAld_3-P_DH_NAD(P)-bd"/>
</dbReference>
<name>A0A371R0S0_9CREN</name>
<dbReference type="PROSITE" id="PS00071">
    <property type="entry name" value="GAPDH"/>
    <property type="match status" value="1"/>
</dbReference>
<dbReference type="GO" id="GO:0051287">
    <property type="term" value="F:NAD binding"/>
    <property type="evidence" value="ECO:0007669"/>
    <property type="project" value="UniProtKB-UniRule"/>
</dbReference>
<dbReference type="InterPro" id="IPR000846">
    <property type="entry name" value="DapB_N"/>
</dbReference>
<organism evidence="14 15">
    <name type="scientific">Pyrobaculum aerophilum</name>
    <dbReference type="NCBI Taxonomy" id="13773"/>
    <lineage>
        <taxon>Archaea</taxon>
        <taxon>Thermoproteota</taxon>
        <taxon>Thermoprotei</taxon>
        <taxon>Thermoproteales</taxon>
        <taxon>Thermoproteaceae</taxon>
        <taxon>Pyrobaculum</taxon>
    </lineage>
</organism>
<feature type="binding site" evidence="10">
    <location>
        <position position="110"/>
    </location>
    <ligand>
        <name>NAD(+)</name>
        <dbReference type="ChEBI" id="CHEBI:57540"/>
    </ligand>
</feature>
<keyword evidence="7 10" id="KW-0324">Glycolysis</keyword>
<evidence type="ECO:0000259" key="13">
    <source>
        <dbReference type="PROSITE" id="PS50206"/>
    </source>
</evidence>
<feature type="binding site" evidence="10">
    <location>
        <position position="302"/>
    </location>
    <ligand>
        <name>NAD(+)</name>
        <dbReference type="ChEBI" id="CHEBI:57540"/>
    </ligand>
</feature>
<accession>A0A371R0S0</accession>
<dbReference type="GO" id="GO:0047100">
    <property type="term" value="F:glyceraldehyde-3-phosphate dehydrogenase (NADP+) (phosphorylating) activity"/>
    <property type="evidence" value="ECO:0007669"/>
    <property type="project" value="RHEA"/>
</dbReference>
<evidence type="ECO:0000256" key="2">
    <source>
        <dbReference type="ARBA" id="ARBA00007406"/>
    </source>
</evidence>
<evidence type="ECO:0000256" key="9">
    <source>
        <dbReference type="ARBA" id="ARBA00048853"/>
    </source>
</evidence>
<dbReference type="GO" id="GO:0009089">
    <property type="term" value="P:lysine biosynthetic process via diaminopimelate"/>
    <property type="evidence" value="ECO:0007669"/>
    <property type="project" value="InterPro"/>
</dbReference>
<evidence type="ECO:0000313" key="15">
    <source>
        <dbReference type="Proteomes" id="UP000257123"/>
    </source>
</evidence>
<feature type="binding site" evidence="10">
    <location>
        <begin position="11"/>
        <end position="12"/>
    </location>
    <ligand>
        <name>NAD(+)</name>
        <dbReference type="ChEBI" id="CHEBI:57540"/>
    </ligand>
</feature>
<dbReference type="NCBIfam" id="NF003251">
    <property type="entry name" value="PRK04207.1"/>
    <property type="match status" value="1"/>
</dbReference>
<reference evidence="14 15" key="1">
    <citation type="submission" date="2017-07" db="EMBL/GenBank/DDBJ databases">
        <title>Draft genome sequence of aerobic hyperthermophilic archaea, Pyrobaculum aerophilum YKB31 and YKB32.</title>
        <authorList>
            <person name="Mochizuki T."/>
            <person name="Berliner A.J."/>
            <person name="Yoshida-Takashima Y."/>
            <person name="Takaki Y."/>
            <person name="Nunoura T."/>
            <person name="Takai K."/>
        </authorList>
    </citation>
    <scope>NUCLEOTIDE SEQUENCE [LARGE SCALE GENOMIC DNA]</scope>
    <source>
        <strain evidence="14 15">YKB31</strain>
    </source>
</reference>
<comment type="caution">
    <text evidence="14">The sequence shown here is derived from an EMBL/GenBank/DDBJ whole genome shotgun (WGS) entry which is preliminary data.</text>
</comment>
<evidence type="ECO:0000256" key="11">
    <source>
        <dbReference type="PIRSR" id="PIRSR000149-1"/>
    </source>
</evidence>
<feature type="active site" description="Nucleophile" evidence="10 11">
    <location>
        <position position="140"/>
    </location>
</feature>
<dbReference type="Pfam" id="PF01113">
    <property type="entry name" value="DapB_N"/>
    <property type="match status" value="1"/>
</dbReference>
<dbReference type="UniPathway" id="UPA00109">
    <property type="reaction ID" value="UER00184"/>
</dbReference>
<dbReference type="HAMAP" id="MF_00559">
    <property type="entry name" value="G3P_dehdrog_arch"/>
    <property type="match status" value="1"/>
</dbReference>
<comment type="subunit">
    <text evidence="3 10 12">Homotetramer.</text>
</comment>
<dbReference type="GO" id="GO:0005737">
    <property type="term" value="C:cytoplasm"/>
    <property type="evidence" value="ECO:0007669"/>
    <property type="project" value="UniProtKB-SubCell"/>
</dbReference>
<dbReference type="InterPro" id="IPR020830">
    <property type="entry name" value="GlycerAld_3-P_DH_AS"/>
</dbReference>
<dbReference type="CDD" id="cd18127">
    <property type="entry name" value="GAPDH_II_C"/>
    <property type="match status" value="1"/>
</dbReference>
<gene>
    <name evidence="10" type="primary">gap</name>
    <name evidence="14" type="ORF">CGL51_04235</name>
</gene>
<proteinExistence type="inferred from homology"/>
<dbReference type="PROSITE" id="PS50206">
    <property type="entry name" value="RHODANESE_3"/>
    <property type="match status" value="1"/>
</dbReference>
<evidence type="ECO:0000313" key="14">
    <source>
        <dbReference type="EMBL" id="RFA96891.1"/>
    </source>
</evidence>
<evidence type="ECO:0000256" key="8">
    <source>
        <dbReference type="ARBA" id="ARBA00048067"/>
    </source>
</evidence>
<dbReference type="Proteomes" id="UP000257123">
    <property type="component" value="Unassembled WGS sequence"/>
</dbReference>
<dbReference type="GO" id="GO:0008839">
    <property type="term" value="F:4-hydroxy-tetrahydrodipicolinate reductase"/>
    <property type="evidence" value="ECO:0007669"/>
    <property type="project" value="InterPro"/>
</dbReference>
<dbReference type="Gene3D" id="3.40.50.720">
    <property type="entry name" value="NAD(P)-binding Rossmann-like Domain"/>
    <property type="match status" value="1"/>
</dbReference>
<comment type="subcellular location">
    <subcellularLocation>
        <location evidence="10 12">Cytoplasm</location>
    </subcellularLocation>
</comment>
<evidence type="ECO:0000256" key="1">
    <source>
        <dbReference type="ARBA" id="ARBA00004869"/>
    </source>
</evidence>
<evidence type="ECO:0000256" key="3">
    <source>
        <dbReference type="ARBA" id="ARBA00011881"/>
    </source>
</evidence>
<dbReference type="SUPFAM" id="SSF55347">
    <property type="entry name" value="Glyceraldehyde-3-phosphate dehydrogenase-like, C-terminal domain"/>
    <property type="match status" value="1"/>
</dbReference>
<feature type="binding site" evidence="10">
    <location>
        <begin position="195"/>
        <end position="196"/>
    </location>
    <ligand>
        <name>D-glyceraldehyde 3-phosphate</name>
        <dbReference type="ChEBI" id="CHEBI:59776"/>
    </ligand>
</feature>
<dbReference type="AlphaFoldDB" id="A0A371R0S0"/>
<evidence type="ECO:0000256" key="4">
    <source>
        <dbReference type="ARBA" id="ARBA00022857"/>
    </source>
</evidence>
<evidence type="ECO:0000256" key="7">
    <source>
        <dbReference type="ARBA" id="ARBA00023152"/>
    </source>
</evidence>
<keyword evidence="10 12" id="KW-0963">Cytoplasm</keyword>
<dbReference type="InterPro" id="IPR020831">
    <property type="entry name" value="GlycerAld/Erythrose_P_DH"/>
</dbReference>
<keyword evidence="5 10" id="KW-0560">Oxidoreductase</keyword>
<dbReference type="Pfam" id="PF02800">
    <property type="entry name" value="Gp_dh_C"/>
    <property type="match status" value="1"/>
</dbReference>
<evidence type="ECO:0000256" key="6">
    <source>
        <dbReference type="ARBA" id="ARBA00023027"/>
    </source>
</evidence>
<evidence type="ECO:0000256" key="12">
    <source>
        <dbReference type="RuleBase" id="RU003388"/>
    </source>
</evidence>
<dbReference type="SUPFAM" id="SSF51735">
    <property type="entry name" value="NAD(P)-binding Rossmann-fold domains"/>
    <property type="match status" value="1"/>
</dbReference>
<dbReference type="NCBIfam" id="TIGR01546">
    <property type="entry name" value="GAPDH-II_archae"/>
    <property type="match status" value="1"/>
</dbReference>
<comment type="catalytic activity">
    <reaction evidence="9 10 12">
        <text>D-glyceraldehyde 3-phosphate + phosphate + NAD(+) = (2R)-3-phospho-glyceroyl phosphate + NADH + H(+)</text>
        <dbReference type="Rhea" id="RHEA:10300"/>
        <dbReference type="ChEBI" id="CHEBI:15378"/>
        <dbReference type="ChEBI" id="CHEBI:43474"/>
        <dbReference type="ChEBI" id="CHEBI:57540"/>
        <dbReference type="ChEBI" id="CHEBI:57604"/>
        <dbReference type="ChEBI" id="CHEBI:57945"/>
        <dbReference type="ChEBI" id="CHEBI:59776"/>
        <dbReference type="EC" id="1.2.1.59"/>
    </reaction>
</comment>
<dbReference type="CDD" id="cd02278">
    <property type="entry name" value="GAPDH_II_N"/>
    <property type="match status" value="1"/>
</dbReference>
<dbReference type="InterPro" id="IPR020829">
    <property type="entry name" value="GlycerAld_3-P_DH_cat"/>
</dbReference>
<evidence type="ECO:0000256" key="5">
    <source>
        <dbReference type="ARBA" id="ARBA00023002"/>
    </source>
</evidence>
<keyword evidence="4 10" id="KW-0521">NADP</keyword>
<comment type="similarity">
    <text evidence="2 10 12">Belongs to the glyceraldehyde-3-phosphate dehydrogenase family.</text>
</comment>
<dbReference type="GO" id="GO:0004365">
    <property type="term" value="F:glyceraldehyde-3-phosphate dehydrogenase (NAD+) (phosphorylating) activity"/>
    <property type="evidence" value="ECO:0007669"/>
    <property type="project" value="UniProtKB-UniRule"/>
</dbReference>
<dbReference type="GO" id="GO:0006096">
    <property type="term" value="P:glycolytic process"/>
    <property type="evidence" value="ECO:0007669"/>
    <property type="project" value="UniProtKB-UniRule"/>
</dbReference>
<dbReference type="InterPro" id="IPR036291">
    <property type="entry name" value="NAD(P)-bd_dom_sf"/>
</dbReference>
<dbReference type="Gene3D" id="3.30.360.10">
    <property type="entry name" value="Dihydrodipicolinate Reductase, domain 2"/>
    <property type="match status" value="1"/>
</dbReference>
<protein>
    <recommendedName>
        <fullName evidence="10 12">Glyceraldehyde-3-phosphate dehydrogenase</fullName>
        <shortName evidence="10">GAPDH</shortName>
        <ecNumber evidence="10 12">1.2.1.59</ecNumber>
    </recommendedName>
    <alternativeName>
        <fullName evidence="10">NAD(P)-dependent glyceraldehyde-3-phosphate dehydrogenase</fullName>
    </alternativeName>
</protein>
<dbReference type="PIRSF" id="PIRSF000149">
    <property type="entry name" value="GAP_DH"/>
    <property type="match status" value="1"/>
</dbReference>
<feature type="domain" description="Rhodanese" evidence="13">
    <location>
        <begin position="40"/>
        <end position="69"/>
    </location>
</feature>
<comment type="pathway">
    <text evidence="1 10 12">Carbohydrate degradation; glycolysis; pyruvate from D-glyceraldehyde 3-phosphate: step 1/5.</text>
</comment>
<dbReference type="GO" id="GO:0050661">
    <property type="term" value="F:NADP binding"/>
    <property type="evidence" value="ECO:0007669"/>
    <property type="project" value="UniProtKB-UniRule"/>
</dbReference>
<dbReference type="SMART" id="SM00846">
    <property type="entry name" value="Gp_dh_N"/>
    <property type="match status" value="1"/>
</dbReference>